<dbReference type="InterPro" id="IPR047575">
    <property type="entry name" value="Sm"/>
</dbReference>
<dbReference type="InterPro" id="IPR010920">
    <property type="entry name" value="LSM_dom_sf"/>
</dbReference>
<comment type="subcellular location">
    <subcellularLocation>
        <location evidence="2">Cytoplasm</location>
        <location evidence="2">Cytosol</location>
    </subcellularLocation>
    <subcellularLocation>
        <location evidence="1 9">Nucleus</location>
    </subcellularLocation>
</comment>
<dbReference type="STRING" id="478820.A0A196S8R9"/>
<proteinExistence type="inferred from homology"/>
<evidence type="ECO:0000256" key="2">
    <source>
        <dbReference type="ARBA" id="ARBA00004514"/>
    </source>
</evidence>
<dbReference type="PANTHER" id="PTHR23338">
    <property type="entry name" value="SMALL NUCLEAR RIBONUCLEOPROTEIN SM"/>
    <property type="match status" value="1"/>
</dbReference>
<evidence type="ECO:0000256" key="7">
    <source>
        <dbReference type="ARBA" id="ARBA00023242"/>
    </source>
</evidence>
<evidence type="ECO:0000256" key="5">
    <source>
        <dbReference type="ARBA" id="ARBA00022664"/>
    </source>
</evidence>
<dbReference type="GO" id="GO:0003723">
    <property type="term" value="F:RNA binding"/>
    <property type="evidence" value="ECO:0007669"/>
    <property type="project" value="InterPro"/>
</dbReference>
<dbReference type="GO" id="GO:0000387">
    <property type="term" value="P:spliceosomal snRNP assembly"/>
    <property type="evidence" value="ECO:0007669"/>
    <property type="project" value="UniProtKB-UniRule"/>
</dbReference>
<dbReference type="InterPro" id="IPR027141">
    <property type="entry name" value="LSm4/Sm_D1/D3"/>
</dbReference>
<keyword evidence="4" id="KW-0963">Cytoplasm</keyword>
<reference evidence="11 13" key="1">
    <citation type="submission" date="2016-05" db="EMBL/GenBank/DDBJ databases">
        <title>Nuclear genome of Blastocystis sp. subtype 1 NandII.</title>
        <authorList>
            <person name="Gentekaki E."/>
            <person name="Curtis B."/>
            <person name="Stairs C."/>
            <person name="Eme L."/>
            <person name="Herman E."/>
            <person name="Klimes V."/>
            <person name="Arias M.C."/>
            <person name="Elias M."/>
            <person name="Hilliou F."/>
            <person name="Klute M."/>
            <person name="Malik S.-B."/>
            <person name="Pightling A."/>
            <person name="Rachubinski R."/>
            <person name="Salas D."/>
            <person name="Schlacht A."/>
            <person name="Suga H."/>
            <person name="Archibald J."/>
            <person name="Ball S.G."/>
            <person name="Clark G."/>
            <person name="Dacks J."/>
            <person name="Van Der Giezen M."/>
            <person name="Tsaousis A."/>
            <person name="Roger A."/>
        </authorList>
    </citation>
    <scope>NUCLEOTIDE SEQUENCE [LARGE SCALE GENOMIC DNA]</scope>
    <source>
        <strain evidence="13">ATCC 50177 / NandII</strain>
        <strain evidence="11">NandII</strain>
    </source>
</reference>
<dbReference type="PROSITE" id="PS52002">
    <property type="entry name" value="SM"/>
    <property type="match status" value="1"/>
</dbReference>
<accession>A0A196S8R9</accession>
<dbReference type="GO" id="GO:0005829">
    <property type="term" value="C:cytosol"/>
    <property type="evidence" value="ECO:0007669"/>
    <property type="project" value="UniProtKB-SubCell"/>
</dbReference>
<dbReference type="AlphaFoldDB" id="A0A196S8R9"/>
<protein>
    <recommendedName>
        <fullName evidence="9">Small nuclear ribonucleoprotein Sm D3</fullName>
        <shortName evidence="9">Sm-D3</shortName>
    </recommendedName>
    <alternativeName>
        <fullName evidence="9">snRNP core protein D3</fullName>
    </alternativeName>
</protein>
<dbReference type="FunFam" id="2.30.30.100:FF:000002">
    <property type="entry name" value="Small nuclear ribonucleoprotein Sm D3"/>
    <property type="match status" value="1"/>
</dbReference>
<organism evidence="11 13">
    <name type="scientific">Blastocystis sp. subtype 1 (strain ATCC 50177 / NandII)</name>
    <dbReference type="NCBI Taxonomy" id="478820"/>
    <lineage>
        <taxon>Eukaryota</taxon>
        <taxon>Sar</taxon>
        <taxon>Stramenopiles</taxon>
        <taxon>Bigyra</taxon>
        <taxon>Opalozoa</taxon>
        <taxon>Opalinata</taxon>
        <taxon>Blastocystidae</taxon>
        <taxon>Blastocystis</taxon>
    </lineage>
</organism>
<dbReference type="CDD" id="cd01721">
    <property type="entry name" value="Sm_D3"/>
    <property type="match status" value="1"/>
</dbReference>
<feature type="domain" description="Sm" evidence="10">
    <location>
        <begin position="5"/>
        <end position="77"/>
    </location>
</feature>
<evidence type="ECO:0000256" key="8">
    <source>
        <dbReference type="ARBA" id="ARBA00023274"/>
    </source>
</evidence>
<dbReference type="InterPro" id="IPR034099">
    <property type="entry name" value="SmD3"/>
</dbReference>
<keyword evidence="8 9" id="KW-0687">Ribonucleoprotein</keyword>
<keyword evidence="13" id="KW-1185">Reference proteome</keyword>
<evidence type="ECO:0000256" key="4">
    <source>
        <dbReference type="ARBA" id="ARBA00022490"/>
    </source>
</evidence>
<evidence type="ECO:0000256" key="9">
    <source>
        <dbReference type="RuleBase" id="RU365050"/>
    </source>
</evidence>
<name>A0A196S8R9_BLAHN</name>
<comment type="caution">
    <text evidence="11">The sequence shown here is derived from an EMBL/GenBank/DDBJ whole genome shotgun (WGS) entry which is preliminary data.</text>
</comment>
<evidence type="ECO:0000256" key="3">
    <source>
        <dbReference type="ARBA" id="ARBA00008146"/>
    </source>
</evidence>
<keyword evidence="6 9" id="KW-0508">mRNA splicing</keyword>
<dbReference type="OrthoDB" id="6425924at2759"/>
<evidence type="ECO:0000256" key="6">
    <source>
        <dbReference type="ARBA" id="ARBA00023187"/>
    </source>
</evidence>
<dbReference type="Gene3D" id="2.30.30.100">
    <property type="match status" value="1"/>
</dbReference>
<evidence type="ECO:0000313" key="11">
    <source>
        <dbReference type="EMBL" id="OAO12751.1"/>
    </source>
</evidence>
<evidence type="ECO:0000259" key="10">
    <source>
        <dbReference type="PROSITE" id="PS52002"/>
    </source>
</evidence>
<gene>
    <name evidence="12" type="ORF">AV274_5164</name>
    <name evidence="11" type="ORF">AV274_5574</name>
</gene>
<evidence type="ECO:0000256" key="1">
    <source>
        <dbReference type="ARBA" id="ARBA00004123"/>
    </source>
</evidence>
<sequence length="108" mass="12417">MSVSVPIKLFHEGEGNTVIVELTNGEKYRGHLVRSEDNMNCQLTSVTMRARDGKLSKLENVFIRGSRIRYVVLPDILKQSPLFQKVQKLKEAKESVEREKNKLKGIYK</sequence>
<dbReference type="EMBL" id="LXWW01000514">
    <property type="protein sequence ID" value="OAO12751.1"/>
    <property type="molecule type" value="Genomic_DNA"/>
</dbReference>
<keyword evidence="7 9" id="KW-0539">Nucleus</keyword>
<evidence type="ECO:0000313" key="12">
    <source>
        <dbReference type="EMBL" id="OAO13160.1"/>
    </source>
</evidence>
<keyword evidence="5 9" id="KW-0507">mRNA processing</keyword>
<dbReference type="InterPro" id="IPR001163">
    <property type="entry name" value="Sm_dom_euk/arc"/>
</dbReference>
<comment type="similarity">
    <text evidence="3 9">Belongs to the snRNP core protein family.</text>
</comment>
<dbReference type="GO" id="GO:0005681">
    <property type="term" value="C:spliceosomal complex"/>
    <property type="evidence" value="ECO:0007669"/>
    <property type="project" value="InterPro"/>
</dbReference>
<dbReference type="EMBL" id="LXWW01000454">
    <property type="protein sequence ID" value="OAO13160.1"/>
    <property type="molecule type" value="Genomic_DNA"/>
</dbReference>
<dbReference type="Proteomes" id="UP000078348">
    <property type="component" value="Unassembled WGS sequence"/>
</dbReference>
<dbReference type="Pfam" id="PF01423">
    <property type="entry name" value="LSM"/>
    <property type="match status" value="1"/>
</dbReference>
<evidence type="ECO:0000313" key="13">
    <source>
        <dbReference type="Proteomes" id="UP000078348"/>
    </source>
</evidence>
<dbReference type="SMART" id="SM00651">
    <property type="entry name" value="Sm"/>
    <property type="match status" value="1"/>
</dbReference>
<dbReference type="SUPFAM" id="SSF50182">
    <property type="entry name" value="Sm-like ribonucleoproteins"/>
    <property type="match status" value="1"/>
</dbReference>